<accession>I3EEW2</accession>
<organism evidence="1 2">
    <name type="scientific">Nematocida parisii (strain ERTm3)</name>
    <name type="common">Nematode killer fungus</name>
    <dbReference type="NCBI Taxonomy" id="935791"/>
    <lineage>
        <taxon>Eukaryota</taxon>
        <taxon>Fungi</taxon>
        <taxon>Fungi incertae sedis</taxon>
        <taxon>Microsporidia</taxon>
        <taxon>Nematocida</taxon>
    </lineage>
</organism>
<dbReference type="HOGENOM" id="CLU_1993218_0_0_1"/>
<dbReference type="VEuPathDB" id="MicrosporidiaDB:NEQG_01831"/>
<reference evidence="1" key="1">
    <citation type="submission" date="2011-01" db="EMBL/GenBank/DDBJ databases">
        <title>The Genome Sequence of Nematocida parisii strain ERTm3.</title>
        <authorList>
            <consortium name="The Broad Institute Genome Sequencing Platform"/>
            <consortium name="The Broad Institute Genome Sequencing Center for Infectious Disease"/>
            <person name="Cuomo C."/>
            <person name="Troemel E."/>
            <person name="Young S.K."/>
            <person name="Zeng Q."/>
            <person name="Gargeya S."/>
            <person name="Fitzgerald M."/>
            <person name="Haas B."/>
            <person name="Abouelleil A."/>
            <person name="Alvarado L."/>
            <person name="Arachchi H.M."/>
            <person name="Berlin A."/>
            <person name="Chapman S.B."/>
            <person name="Gearin G."/>
            <person name="Goldberg J."/>
            <person name="Griggs A."/>
            <person name="Gujja S."/>
            <person name="Hansen M."/>
            <person name="Heiman D."/>
            <person name="Howarth C."/>
            <person name="Larimer J."/>
            <person name="Lui A."/>
            <person name="MacDonald P.J.P."/>
            <person name="McCowen C."/>
            <person name="Montmayeur A."/>
            <person name="Murphy C."/>
            <person name="Neiman D."/>
            <person name="Pearson M."/>
            <person name="Priest M."/>
            <person name="Roberts A."/>
            <person name="Saif S."/>
            <person name="Shea T."/>
            <person name="Sisk P."/>
            <person name="Stolte C."/>
            <person name="Sykes S."/>
            <person name="Wortman J."/>
            <person name="Nusbaum C."/>
            <person name="Birren B."/>
        </authorList>
    </citation>
    <scope>NUCLEOTIDE SEQUENCE</scope>
    <source>
        <strain evidence="1">ERTm3</strain>
    </source>
</reference>
<dbReference type="AlphaFoldDB" id="I3EEW2"/>
<keyword evidence="2" id="KW-1185">Reference proteome</keyword>
<evidence type="ECO:0000313" key="1">
    <source>
        <dbReference type="EMBL" id="EIJ87759.1"/>
    </source>
</evidence>
<gene>
    <name evidence="1" type="ORF">NEQG_01831</name>
</gene>
<name>I3EEW2_NEMP3</name>
<sequence length="126" mass="14190">MQKMNSILRVRILPIETDISKIIVTKESKVIVPVIVDGYTLISELKNGRLIIGVAIHTKNELKDFSCSVLGYRSIEECLKALSISDSQINNINVAYDTAVSIPEEDMNWEITLKYLKSMFNDNNAV</sequence>
<dbReference type="OrthoDB" id="2188038at2759"/>
<evidence type="ECO:0000313" key="2">
    <source>
        <dbReference type="Proteomes" id="UP000002872"/>
    </source>
</evidence>
<dbReference type="InParanoid" id="I3EEW2"/>
<dbReference type="Proteomes" id="UP000002872">
    <property type="component" value="Unassembled WGS sequence"/>
</dbReference>
<dbReference type="OMA" id="SESNWHI"/>
<dbReference type="EMBL" id="GL870880">
    <property type="protein sequence ID" value="EIJ87759.1"/>
    <property type="molecule type" value="Genomic_DNA"/>
</dbReference>
<proteinExistence type="predicted"/>
<protein>
    <submittedName>
        <fullName evidence="1">Uncharacterized protein</fullName>
    </submittedName>
</protein>